<evidence type="ECO:0000313" key="1">
    <source>
        <dbReference type="EMBL" id="QHU14446.1"/>
    </source>
</evidence>
<dbReference type="EMBL" id="MN740840">
    <property type="protein sequence ID" value="QHU14446.1"/>
    <property type="molecule type" value="Genomic_DNA"/>
</dbReference>
<dbReference type="AlphaFoldDB" id="A0A6C0KBJ5"/>
<reference evidence="1" key="1">
    <citation type="journal article" date="2020" name="Nature">
        <title>Giant virus diversity and host interactions through global metagenomics.</title>
        <authorList>
            <person name="Schulz F."/>
            <person name="Roux S."/>
            <person name="Paez-Espino D."/>
            <person name="Jungbluth S."/>
            <person name="Walsh D.A."/>
            <person name="Denef V.J."/>
            <person name="McMahon K.D."/>
            <person name="Konstantinidis K.T."/>
            <person name="Eloe-Fadrosh E.A."/>
            <person name="Kyrpides N.C."/>
            <person name="Woyke T."/>
        </authorList>
    </citation>
    <scope>NUCLEOTIDE SEQUENCE</scope>
    <source>
        <strain evidence="1">GVMAG-S-1102113-118</strain>
    </source>
</reference>
<accession>A0A6C0KBJ5</accession>
<protein>
    <submittedName>
        <fullName evidence="1">Uncharacterized protein</fullName>
    </submittedName>
</protein>
<organism evidence="1">
    <name type="scientific">viral metagenome</name>
    <dbReference type="NCBI Taxonomy" id="1070528"/>
    <lineage>
        <taxon>unclassified sequences</taxon>
        <taxon>metagenomes</taxon>
        <taxon>organismal metagenomes</taxon>
    </lineage>
</organism>
<name>A0A6C0KBJ5_9ZZZZ</name>
<sequence>MYFVVQNCGTKHATGRNMKLYIRKTRHIEGCMFVAVLTEEIWYLQVHGKKLIYVLI</sequence>
<proteinExistence type="predicted"/>